<dbReference type="PATRIC" id="fig|1136941.3.peg.3335"/>
<dbReference type="Gene3D" id="3.30.70.20">
    <property type="match status" value="1"/>
</dbReference>
<dbReference type="InterPro" id="IPR017896">
    <property type="entry name" value="4Fe4S_Fe-S-bd"/>
</dbReference>
<dbReference type="PANTHER" id="PTHR36923">
    <property type="entry name" value="FERREDOXIN"/>
    <property type="match status" value="1"/>
</dbReference>
<dbReference type="Pfam" id="PF13459">
    <property type="entry name" value="Fer4_15"/>
    <property type="match status" value="1"/>
</dbReference>
<dbReference type="GO" id="GO:0009055">
    <property type="term" value="F:electron transfer activity"/>
    <property type="evidence" value="ECO:0007669"/>
    <property type="project" value="UniProtKB-UniRule"/>
</dbReference>
<reference evidence="11" key="1">
    <citation type="submission" date="2015-06" db="EMBL/GenBank/DDBJ databases">
        <title>Complete genome sequence and metabolic analysis of phthalate degradation pathway in Gordonia sp. QH-11.</title>
        <authorList>
            <person name="Jin D."/>
            <person name="Kong X."/>
            <person name="Bai Z."/>
        </authorList>
    </citation>
    <scope>NUCLEOTIDE SEQUENCE [LARGE SCALE GENOMIC DNA]</scope>
    <source>
        <strain evidence="11">QH-11</strain>
    </source>
</reference>
<evidence type="ECO:0000256" key="4">
    <source>
        <dbReference type="ARBA" id="ARBA00022982"/>
    </source>
</evidence>
<evidence type="ECO:0000256" key="6">
    <source>
        <dbReference type="ARBA" id="ARBA00023014"/>
    </source>
</evidence>
<keyword evidence="6 8" id="KW-0411">Iron-sulfur</keyword>
<name>A0A0N7FUZ8_9ACTN</name>
<dbReference type="GO" id="GO:0005506">
    <property type="term" value="F:iron ion binding"/>
    <property type="evidence" value="ECO:0007669"/>
    <property type="project" value="UniProtKB-UniRule"/>
</dbReference>
<dbReference type="SUPFAM" id="SSF54862">
    <property type="entry name" value="4Fe-4S ferredoxins"/>
    <property type="match status" value="1"/>
</dbReference>
<evidence type="ECO:0000256" key="5">
    <source>
        <dbReference type="ARBA" id="ARBA00023004"/>
    </source>
</evidence>
<evidence type="ECO:0000256" key="2">
    <source>
        <dbReference type="ARBA" id="ARBA00022448"/>
    </source>
</evidence>
<organism evidence="10 11">
    <name type="scientific">Gordonia phthalatica</name>
    <dbReference type="NCBI Taxonomy" id="1136941"/>
    <lineage>
        <taxon>Bacteria</taxon>
        <taxon>Bacillati</taxon>
        <taxon>Actinomycetota</taxon>
        <taxon>Actinomycetes</taxon>
        <taxon>Mycobacteriales</taxon>
        <taxon>Gordoniaceae</taxon>
        <taxon>Gordonia</taxon>
    </lineage>
</organism>
<dbReference type="KEGG" id="goq:ACH46_16310"/>
<dbReference type="RefSeq" id="WP_062393850.1">
    <property type="nucleotide sequence ID" value="NZ_CP011853.1"/>
</dbReference>
<evidence type="ECO:0000256" key="7">
    <source>
        <dbReference type="ARBA" id="ARBA00023291"/>
    </source>
</evidence>
<evidence type="ECO:0000256" key="1">
    <source>
        <dbReference type="ARBA" id="ARBA00001927"/>
    </source>
</evidence>
<gene>
    <name evidence="10" type="ORF">ACH46_16310</name>
</gene>
<proteinExistence type="predicted"/>
<feature type="domain" description="4Fe-4S ferredoxin-type" evidence="9">
    <location>
        <begin position="1"/>
        <end position="29"/>
    </location>
</feature>
<dbReference type="InterPro" id="IPR051269">
    <property type="entry name" value="Fe-S_cluster_ET"/>
</dbReference>
<reference evidence="10 11" key="2">
    <citation type="journal article" date="2017" name="Int. J. Syst. Evol. Microbiol.">
        <title>Gordonia phthalatica sp. nov., a di-n-butyl phthalate-degrading bacterium isolated from activated sludge.</title>
        <authorList>
            <person name="Jin D."/>
            <person name="Kong X."/>
            <person name="Jia M."/>
            <person name="Yu X."/>
            <person name="Wang X."/>
            <person name="Zhuang X."/>
            <person name="Deng Y."/>
            <person name="Bai Z."/>
        </authorList>
    </citation>
    <scope>NUCLEOTIDE SEQUENCE [LARGE SCALE GENOMIC DNA]</scope>
    <source>
        <strain evidence="10 11">QH-11</strain>
    </source>
</reference>
<keyword evidence="2 8" id="KW-0813">Transport</keyword>
<dbReference type="AlphaFoldDB" id="A0A0N7FUZ8"/>
<keyword evidence="11" id="KW-1185">Reference proteome</keyword>
<dbReference type="EMBL" id="CP011853">
    <property type="protein sequence ID" value="ALG85759.1"/>
    <property type="molecule type" value="Genomic_DNA"/>
</dbReference>
<dbReference type="InterPro" id="IPR001080">
    <property type="entry name" value="3Fe4S_ferredoxin"/>
</dbReference>
<comment type="cofactor">
    <cofactor evidence="1">
        <name>[3Fe-4S] cluster</name>
        <dbReference type="ChEBI" id="CHEBI:21137"/>
    </cofactor>
</comment>
<dbReference type="PRINTS" id="PR00352">
    <property type="entry name" value="3FE4SFRDOXIN"/>
</dbReference>
<comment type="function">
    <text evidence="8">Ferredoxins are iron-sulfur proteins that transfer electrons in a wide variety of metabolic reactions.</text>
</comment>
<keyword evidence="3 8" id="KW-0479">Metal-binding</keyword>
<dbReference type="GO" id="GO:0051538">
    <property type="term" value="F:3 iron, 4 sulfur cluster binding"/>
    <property type="evidence" value="ECO:0007669"/>
    <property type="project" value="UniProtKB-KW"/>
</dbReference>
<dbReference type="PROSITE" id="PS51379">
    <property type="entry name" value="4FE4S_FER_2"/>
    <property type="match status" value="1"/>
</dbReference>
<evidence type="ECO:0000313" key="10">
    <source>
        <dbReference type="EMBL" id="ALG85759.1"/>
    </source>
</evidence>
<sequence>MRVVVDPDLCQGHGMCEMEAPDVFESGRDSVTILQPEFPESQRAEVEAAVRYCPTQALTIVED</sequence>
<evidence type="ECO:0000313" key="11">
    <source>
        <dbReference type="Proteomes" id="UP000063789"/>
    </source>
</evidence>
<dbReference type="Proteomes" id="UP000063789">
    <property type="component" value="Chromosome"/>
</dbReference>
<dbReference type="PANTHER" id="PTHR36923:SF3">
    <property type="entry name" value="FERREDOXIN"/>
    <property type="match status" value="1"/>
</dbReference>
<dbReference type="OrthoDB" id="14703at2"/>
<keyword evidence="5 8" id="KW-0408">Iron</keyword>
<keyword evidence="7" id="KW-0003">3Fe-4S</keyword>
<evidence type="ECO:0000259" key="9">
    <source>
        <dbReference type="PROSITE" id="PS51379"/>
    </source>
</evidence>
<evidence type="ECO:0000256" key="8">
    <source>
        <dbReference type="RuleBase" id="RU368020"/>
    </source>
</evidence>
<keyword evidence="4 8" id="KW-0249">Electron transport</keyword>
<accession>A0A0N7FUZ8</accession>
<dbReference type="STRING" id="1136941.ACH46_16310"/>
<protein>
    <recommendedName>
        <fullName evidence="8">Ferredoxin</fullName>
    </recommendedName>
</protein>
<evidence type="ECO:0000256" key="3">
    <source>
        <dbReference type="ARBA" id="ARBA00022723"/>
    </source>
</evidence>